<evidence type="ECO:0000313" key="1">
    <source>
        <dbReference type="EMBL" id="WWQ67809.1"/>
    </source>
</evidence>
<organism evidence="1 2">
    <name type="scientific">Streptomyces citrinus</name>
    <dbReference type="NCBI Taxonomy" id="3118173"/>
    <lineage>
        <taxon>Bacteria</taxon>
        <taxon>Bacillati</taxon>
        <taxon>Actinomycetota</taxon>
        <taxon>Actinomycetes</taxon>
        <taxon>Kitasatosporales</taxon>
        <taxon>Streptomycetaceae</taxon>
        <taxon>Streptomyces</taxon>
    </lineage>
</organism>
<proteinExistence type="predicted"/>
<evidence type="ECO:0000313" key="2">
    <source>
        <dbReference type="Proteomes" id="UP001432251"/>
    </source>
</evidence>
<gene>
    <name evidence="1" type="ORF">V2W30_33755</name>
</gene>
<sequence>MTTPSVTGPGARAGSGHPALRMPGALFDELATGGGSEQAVAFLARGERTRRLLLLRELLDRLDELPGLLGPLGDSADAWAAVEEAARRAPAAVDALLMSPQCGAWIAHALRRLHGAASGPPLWADVGHLVCVALAACVRSGVDADLTVPARHGAVSLPTLGLLQLPRTAQEFTAVRVAVRAGRVAAGTVAVRPLADAESPVWHRLRALGGDAVHLDDLDPYRDLDEPVAPSRLPAEEVAHWERALDEAYAILRRPGRAGGVGTIRPGDITRIVPWGVEDRAGARLSASTADAFGSMLVSRPQTGLDLAESLVHEFQHSKLGALLHLFPLLDDDRAERYYAPWRADPRHLSGLLHGAYAFTGVTGFWRARIGDRRADPENTAPFHFALRRLQTRLVVRTLATRGDLTPAGSRLVTGLAATLDGWLREPVDPDAGARARAAAVSHRVEWRLRNLRCAAAERADLDRAWREGAEAPVARHEPVIVPGASAVHWSDARGGLYLAPRPGPGADACLVAGTRSGRAPCTRSVCGRRPATRTPWRGGCWPKRGRGRGCGGCSPGPSGSPRRGPRPGWSPGTRRAPAG</sequence>
<accession>A0ACD5AKV3</accession>
<name>A0ACD5AKV3_9ACTN</name>
<reference evidence="1" key="1">
    <citation type="journal article" date="2025" name="Int. J. Syst. Evol. Microbiol.">
        <title>Streptomyces citrinus sp. nov., with yellow diffusible pigment.</title>
        <authorList>
            <person name="He Y."/>
            <person name="Yang E."/>
            <person name="Xu J."/>
            <person name="Sun Y."/>
            <person name="Sun L."/>
        </authorList>
    </citation>
    <scope>NUCLEOTIDE SEQUENCE</scope>
    <source>
        <strain evidence="1">Q6</strain>
    </source>
</reference>
<dbReference type="EMBL" id="CP146022">
    <property type="protein sequence ID" value="WWQ67809.1"/>
    <property type="molecule type" value="Genomic_DNA"/>
</dbReference>
<keyword evidence="2" id="KW-1185">Reference proteome</keyword>
<dbReference type="Proteomes" id="UP001432251">
    <property type="component" value="Chromosome"/>
</dbReference>
<protein>
    <submittedName>
        <fullName evidence="1">HEXXH motif domain-containing protein</fullName>
    </submittedName>
</protein>